<dbReference type="CDD" id="cd11304">
    <property type="entry name" value="Cadherin_repeat"/>
    <property type="match status" value="2"/>
</dbReference>
<dbReference type="NCBIfam" id="NF012211">
    <property type="entry name" value="tand_rpt_95"/>
    <property type="match status" value="3"/>
</dbReference>
<dbReference type="InterPro" id="IPR015919">
    <property type="entry name" value="Cadherin-like_sf"/>
</dbReference>
<name>A0ABY9T0P6_BREBE</name>
<keyword evidence="4" id="KW-1185">Reference proteome</keyword>
<evidence type="ECO:0000313" key="3">
    <source>
        <dbReference type="EMBL" id="WNC13645.1"/>
    </source>
</evidence>
<dbReference type="InterPro" id="IPR002126">
    <property type="entry name" value="Cadherin-like_dom"/>
</dbReference>
<feature type="domain" description="Cadherin" evidence="2">
    <location>
        <begin position="439"/>
        <end position="527"/>
    </location>
</feature>
<dbReference type="InterPro" id="IPR036278">
    <property type="entry name" value="Sialidase_sf"/>
</dbReference>
<dbReference type="PROSITE" id="PS50268">
    <property type="entry name" value="CADHERIN_2"/>
    <property type="match status" value="1"/>
</dbReference>
<dbReference type="SUPFAM" id="SSF50939">
    <property type="entry name" value="Sialidases"/>
    <property type="match status" value="1"/>
</dbReference>
<keyword evidence="1" id="KW-0732">Signal</keyword>
<dbReference type="Pfam" id="PF12733">
    <property type="entry name" value="Cadherin-like"/>
    <property type="match status" value="2"/>
</dbReference>
<sequence>MDRPLLHRELIRRLRKSCWMMLACLLLLSVAFPFPQPARAAAASWTEETGLPTKNVLQTVRYGGGEWLVAGASATVIVSEDGTNWEREEPAGASNEWTDAVHDGQHWLLVGSGGKIYRSAGKTAASGWSSQTSNTDHDLYGIAYDGQGTYVAVGNGILLSSADGIEWDEQIFPGDAGETLFGVAYGNGQFVTVGSSGSLYTSANGMVWSEKNMSSSPLYGVHYGNGKFVATGSSSIYSSTDASSWSAATGTVTGEIYTVAYGNGKYVAAGGKGKLLVSPDAENWTDEESSGTSDDLYSIGYSAEQRQLVTVGGGDTAVLLTQEEPSEKLKRLVLSTGSLSPDFSASVFNYTVSVPETTTSMTMTPSTQEKKATMVLRENEKSTPLANGTPSSAISIGPGSTTVQIEVTSSTGVKAVYQIVVNRGEPGTPPELTLTNSGIAENQPLLTEIGTLQTKGPNPGATYTYSLAAGDTDSFVISGDKLLSNKIFDHETQRTYQITVVAHDSAGWSSNQVFTITIQDVDEPPVVRSSSKSGQAGGPISFAESDFASVFDDPEKADLQKIQIVQLPENGVLTLNGTAVVLNQEIPAADTPSLLYTPNLDWTGSDSFAWKGYDGTSYSDQAAEFSLAISQGNVLPTVKDFAKTGVVDQPIAFTAQDFVSAFVDADPGDSLKQVQIASLPASGSLQLDGGPVTSGQVIPASDLSKLSYVPESGWSGTVDFQWKGHDGTGYSAAAAVVTINIKKTVGNRPPTVVDKSLTGAEDTSLHFAESDFVYRDEDGDGLQTVRIESLPAHGKLTLDGRDVAAAEEIPVAGLSSLSRLLFTPDPNWNGRTSFFWNGSDGQAYATVPARISMTITPVNDPPVARDVTLRLTQNQVKQGWLDASDVDGDALTYTLASSPAKGTVRIDSATGQFTFTPTRNATGSDSFTYVANDGALDSNRATVRVTISAVVVPPQPVYPPTISAISDQTIEQGGHTEDVAFQVSDFDDDPRTLAVTAYSDNQTLIPNEGIELGGSGANRTIRVTPAAGEHGTAAITVVVSDGKYSASETFRVTVTEVNHPPRALNGFLLAEKAELAKGVLQAKDEDGDPLTFELVRQASKGKVTLTNAETGAYTYTPKKGSSTISEDSFTFKVNDGKADSNVATVTISRKASNDATLASLRVSEGKLSPSFNYWRTSYAVKVAEEVNSIRVTPTTSHAAASVTVNGEEVESGASSGPIALKPGTNDIKVIVTAQNGARKTYKLTVEKAYKPITKIELEKHKLTMTEGDDPVTLAVRVEPEQDTENLLVWKSSRTSVVTVDKMGTLVARQSGTATITVSSLDGKVRDKAVVKVEAGKIVELTADTRMFVMRPKDTEEIRIFALYAQGTKRDVTEEARWSSKNRRVASASKGKIVANGQGSTLLTATFNDASVSFLVNVYDQPWVDEREVEVALEESADGVELRINGKLPDEEKLSVQVQIGKKSEDADMDDDGRSFSFARLFDERADLPRQVQLVVNADGSRKKEQIITLPIQLFDEGSVSVKKLSRRDDGNESSFRMTGDLYDDTAVMKVELMHDDEVIAAGTIKRGKFDIPSFAYDGGELVLRATSYTGYAQEWVVDMDDE</sequence>
<dbReference type="SMART" id="SM00112">
    <property type="entry name" value="CA"/>
    <property type="match status" value="1"/>
</dbReference>
<proteinExistence type="predicted"/>
<protein>
    <submittedName>
        <fullName evidence="3">Ig-like domain-containing protein</fullName>
    </submittedName>
</protein>
<accession>A0ABY9T0P6</accession>
<dbReference type="InterPro" id="IPR013783">
    <property type="entry name" value="Ig-like_fold"/>
</dbReference>
<dbReference type="Pfam" id="PF17963">
    <property type="entry name" value="Big_9"/>
    <property type="match status" value="3"/>
</dbReference>
<gene>
    <name evidence="3" type="ORF">RGB73_23595</name>
</gene>
<dbReference type="SUPFAM" id="SSF49313">
    <property type="entry name" value="Cadherin-like"/>
    <property type="match status" value="3"/>
</dbReference>
<dbReference type="Gene3D" id="2.60.40.2810">
    <property type="match status" value="1"/>
</dbReference>
<dbReference type="SUPFAM" id="SSF49373">
    <property type="entry name" value="Invasin/intimin cell-adhesion fragments"/>
    <property type="match status" value="1"/>
</dbReference>
<dbReference type="Proteomes" id="UP001256827">
    <property type="component" value="Chromosome"/>
</dbReference>
<reference evidence="3 4" key="1">
    <citation type="submission" date="2023-09" db="EMBL/GenBank/DDBJ databases">
        <title>Complete Genome and Methylome dissection of Bacillus brevis NEB573 original source of BbsI restriction endonuclease.</title>
        <authorList>
            <person name="Fomenkov A."/>
            <person name="Roberts R.D."/>
        </authorList>
    </citation>
    <scope>NUCLEOTIDE SEQUENCE [LARGE SCALE GENOMIC DNA]</scope>
    <source>
        <strain evidence="3 4">NEB573</strain>
    </source>
</reference>
<dbReference type="Pfam" id="PF17803">
    <property type="entry name" value="Cadherin_4"/>
    <property type="match status" value="1"/>
</dbReference>
<dbReference type="SMART" id="SM00635">
    <property type="entry name" value="BID_2"/>
    <property type="match status" value="2"/>
</dbReference>
<dbReference type="Gene3D" id="2.60.40.60">
    <property type="entry name" value="Cadherins"/>
    <property type="match status" value="1"/>
</dbReference>
<dbReference type="EMBL" id="CP134050">
    <property type="protein sequence ID" value="WNC13645.1"/>
    <property type="molecule type" value="Genomic_DNA"/>
</dbReference>
<dbReference type="Gene3D" id="2.60.40.10">
    <property type="entry name" value="Immunoglobulins"/>
    <property type="match status" value="2"/>
</dbReference>
<organism evidence="3 4">
    <name type="scientific">Brevibacillus brevis</name>
    <name type="common">Bacillus brevis</name>
    <dbReference type="NCBI Taxonomy" id="1393"/>
    <lineage>
        <taxon>Bacteria</taxon>
        <taxon>Bacillati</taxon>
        <taxon>Bacillota</taxon>
        <taxon>Bacilli</taxon>
        <taxon>Bacillales</taxon>
        <taxon>Paenibacillaceae</taxon>
        <taxon>Brevibacillus</taxon>
    </lineage>
</organism>
<dbReference type="InterPro" id="IPR003343">
    <property type="entry name" value="Big_2"/>
</dbReference>
<feature type="chain" id="PRO_5047431300" evidence="1">
    <location>
        <begin position="41"/>
        <end position="1602"/>
    </location>
</feature>
<feature type="signal peptide" evidence="1">
    <location>
        <begin position="1"/>
        <end position="40"/>
    </location>
</feature>
<dbReference type="InterPro" id="IPR008964">
    <property type="entry name" value="Invasin/intimin_cell_adhesion"/>
</dbReference>
<dbReference type="InterPro" id="IPR040853">
    <property type="entry name" value="RapA2_cadherin-like"/>
</dbReference>
<evidence type="ECO:0000259" key="2">
    <source>
        <dbReference type="PROSITE" id="PS50268"/>
    </source>
</evidence>
<dbReference type="Gene3D" id="2.60.40.1080">
    <property type="match status" value="2"/>
</dbReference>
<dbReference type="InterPro" id="IPR025883">
    <property type="entry name" value="Cadherin-like_domain"/>
</dbReference>
<dbReference type="Gene3D" id="2.60.40.3440">
    <property type="match status" value="1"/>
</dbReference>
<evidence type="ECO:0000313" key="4">
    <source>
        <dbReference type="Proteomes" id="UP001256827"/>
    </source>
</evidence>
<dbReference type="RefSeq" id="WP_310765193.1">
    <property type="nucleotide sequence ID" value="NZ_CP134050.1"/>
</dbReference>
<dbReference type="Pfam" id="PF02368">
    <property type="entry name" value="Big_2"/>
    <property type="match status" value="1"/>
</dbReference>
<evidence type="ECO:0000256" key="1">
    <source>
        <dbReference type="SAM" id="SignalP"/>
    </source>
</evidence>